<feature type="domain" description="Bifunctional inhibitor/plant lipid transfer protein/seed storage helical" evidence="10">
    <location>
        <begin position="9"/>
        <end position="88"/>
    </location>
</feature>
<evidence type="ECO:0000259" key="10">
    <source>
        <dbReference type="SMART" id="SM00499"/>
    </source>
</evidence>
<keyword evidence="4" id="KW-0336">GPI-anchor</keyword>
<keyword evidence="6" id="KW-1015">Disulfide bond</keyword>
<evidence type="ECO:0000256" key="2">
    <source>
        <dbReference type="ARBA" id="ARBA00009748"/>
    </source>
</evidence>
<keyword evidence="3" id="KW-1003">Cell membrane</keyword>
<keyword evidence="5" id="KW-0732">Signal</keyword>
<keyword evidence="8" id="KW-0449">Lipoprotein</keyword>
<dbReference type="PANTHER" id="PTHR33044">
    <property type="entry name" value="BIFUNCTIONAL INHIBITOR/LIPID-TRANSFER PROTEIN/SEED STORAGE 2S ALBUMIN SUPERFAMILY PROTEIN-RELATED"/>
    <property type="match status" value="1"/>
</dbReference>
<keyword evidence="12" id="KW-1185">Reference proteome</keyword>
<accession>S8C5Y9</accession>
<protein>
    <submittedName>
        <fullName evidence="11">Non-specific lipid-transfer protein</fullName>
    </submittedName>
</protein>
<evidence type="ECO:0000256" key="9">
    <source>
        <dbReference type="SAM" id="MobiDB-lite"/>
    </source>
</evidence>
<evidence type="ECO:0000256" key="7">
    <source>
        <dbReference type="ARBA" id="ARBA00023180"/>
    </source>
</evidence>
<evidence type="ECO:0000313" key="11">
    <source>
        <dbReference type="EMBL" id="EPS62245.1"/>
    </source>
</evidence>
<proteinExistence type="inferred from homology"/>
<dbReference type="Gene3D" id="1.10.110.10">
    <property type="entry name" value="Plant lipid-transfer and hydrophobic proteins"/>
    <property type="match status" value="1"/>
</dbReference>
<dbReference type="OrthoDB" id="1938537at2759"/>
<sequence length="133" mass="14039">DISVDRAKCADTLGGVITCLPYVSDQAKSPTKDCCSGFQTVLQESPQCICLLIKDRNDPGLGLQIDVPRAMSLPQICKIHTNQTVGDCPAILHLPPNSPDAQVFQQFANVTGAQTPAHAPSPVTAGEISKTPT</sequence>
<dbReference type="SUPFAM" id="SSF47699">
    <property type="entry name" value="Bifunctional inhibitor/lipid-transfer protein/seed storage 2S albumin"/>
    <property type="match status" value="1"/>
</dbReference>
<evidence type="ECO:0000256" key="4">
    <source>
        <dbReference type="ARBA" id="ARBA00022622"/>
    </source>
</evidence>
<feature type="non-terminal residue" evidence="11">
    <location>
        <position position="133"/>
    </location>
</feature>
<dbReference type="FunFam" id="1.10.110.10:FF:000001">
    <property type="entry name" value="Bifunctional inhibitor/lipid-transfer protein/seed storage 2S albumin superfamily protein"/>
    <property type="match status" value="1"/>
</dbReference>
<dbReference type="EMBL" id="AUSU01006278">
    <property type="protein sequence ID" value="EPS62245.1"/>
    <property type="molecule type" value="Genomic_DNA"/>
</dbReference>
<dbReference type="InterPro" id="IPR036312">
    <property type="entry name" value="Bifun_inhib/LTP/seed_sf"/>
</dbReference>
<evidence type="ECO:0000313" key="12">
    <source>
        <dbReference type="Proteomes" id="UP000015453"/>
    </source>
</evidence>
<dbReference type="InterPro" id="IPR043325">
    <property type="entry name" value="LTSS"/>
</dbReference>
<evidence type="ECO:0000256" key="8">
    <source>
        <dbReference type="ARBA" id="ARBA00023288"/>
    </source>
</evidence>
<dbReference type="Pfam" id="PF14368">
    <property type="entry name" value="LTP_2"/>
    <property type="match status" value="1"/>
</dbReference>
<gene>
    <name evidence="11" type="ORF">M569_12546</name>
</gene>
<organism evidence="11 12">
    <name type="scientific">Genlisea aurea</name>
    <dbReference type="NCBI Taxonomy" id="192259"/>
    <lineage>
        <taxon>Eukaryota</taxon>
        <taxon>Viridiplantae</taxon>
        <taxon>Streptophyta</taxon>
        <taxon>Embryophyta</taxon>
        <taxon>Tracheophyta</taxon>
        <taxon>Spermatophyta</taxon>
        <taxon>Magnoliopsida</taxon>
        <taxon>eudicotyledons</taxon>
        <taxon>Gunneridae</taxon>
        <taxon>Pentapetalae</taxon>
        <taxon>asterids</taxon>
        <taxon>lamiids</taxon>
        <taxon>Lamiales</taxon>
        <taxon>Lentibulariaceae</taxon>
        <taxon>Genlisea</taxon>
    </lineage>
</organism>
<dbReference type="SMART" id="SM00499">
    <property type="entry name" value="AAI"/>
    <property type="match status" value="1"/>
</dbReference>
<comment type="caution">
    <text evidence="11">The sequence shown here is derived from an EMBL/GenBank/DDBJ whole genome shotgun (WGS) entry which is preliminary data.</text>
</comment>
<evidence type="ECO:0000256" key="6">
    <source>
        <dbReference type="ARBA" id="ARBA00023157"/>
    </source>
</evidence>
<dbReference type="GO" id="GO:0098552">
    <property type="term" value="C:side of membrane"/>
    <property type="evidence" value="ECO:0007669"/>
    <property type="project" value="UniProtKB-KW"/>
</dbReference>
<dbReference type="InterPro" id="IPR016140">
    <property type="entry name" value="Bifunc_inhib/LTP/seed_store"/>
</dbReference>
<name>S8C5Y9_9LAMI</name>
<dbReference type="Proteomes" id="UP000015453">
    <property type="component" value="Unassembled WGS sequence"/>
</dbReference>
<evidence type="ECO:0000256" key="5">
    <source>
        <dbReference type="ARBA" id="ARBA00022729"/>
    </source>
</evidence>
<comment type="similarity">
    <text evidence="2">Belongs to the plant LTP family.</text>
</comment>
<feature type="region of interest" description="Disordered" evidence="9">
    <location>
        <begin position="114"/>
        <end position="133"/>
    </location>
</feature>
<comment type="subcellular location">
    <subcellularLocation>
        <location evidence="1">Cell membrane</location>
        <topology evidence="1">Lipid-anchor</topology>
        <topology evidence="1">GPI-anchor</topology>
    </subcellularLocation>
</comment>
<feature type="non-terminal residue" evidence="11">
    <location>
        <position position="1"/>
    </location>
</feature>
<dbReference type="AlphaFoldDB" id="S8C5Y9"/>
<evidence type="ECO:0000256" key="3">
    <source>
        <dbReference type="ARBA" id="ARBA00022475"/>
    </source>
</evidence>
<dbReference type="CDD" id="cd00010">
    <property type="entry name" value="AAI_LTSS"/>
    <property type="match status" value="1"/>
</dbReference>
<evidence type="ECO:0000256" key="1">
    <source>
        <dbReference type="ARBA" id="ARBA00004609"/>
    </source>
</evidence>
<dbReference type="GO" id="GO:0005886">
    <property type="term" value="C:plasma membrane"/>
    <property type="evidence" value="ECO:0007669"/>
    <property type="project" value="UniProtKB-SubCell"/>
</dbReference>
<reference evidence="11 12" key="1">
    <citation type="journal article" date="2013" name="BMC Genomics">
        <title>The miniature genome of a carnivorous plant Genlisea aurea contains a low number of genes and short non-coding sequences.</title>
        <authorList>
            <person name="Leushkin E.V."/>
            <person name="Sutormin R.A."/>
            <person name="Nabieva E.R."/>
            <person name="Penin A.A."/>
            <person name="Kondrashov A.S."/>
            <person name="Logacheva M.D."/>
        </authorList>
    </citation>
    <scope>NUCLEOTIDE SEQUENCE [LARGE SCALE GENOMIC DNA]</scope>
</reference>
<keyword evidence="7" id="KW-0325">Glycoprotein</keyword>
<keyword evidence="4" id="KW-0472">Membrane</keyword>